<dbReference type="AlphaFoldDB" id="A0A126Q1R1"/>
<dbReference type="InterPro" id="IPR058031">
    <property type="entry name" value="AAA_lid_NorR"/>
</dbReference>
<evidence type="ECO:0000256" key="5">
    <source>
        <dbReference type="ARBA" id="ARBA00023163"/>
    </source>
</evidence>
<dbReference type="PANTHER" id="PTHR32071:SF35">
    <property type="entry name" value="ANAEROBIC NITRIC OXIDE REDUCTASE TRANSCRIPTION REGULATOR NORR"/>
    <property type="match status" value="1"/>
</dbReference>
<keyword evidence="3" id="KW-0805">Transcription regulation</keyword>
<dbReference type="Gene3D" id="3.30.450.40">
    <property type="match status" value="1"/>
</dbReference>
<dbReference type="NCBIfam" id="NF003451">
    <property type="entry name" value="PRK05022.1"/>
    <property type="match status" value="1"/>
</dbReference>
<dbReference type="CDD" id="cd00009">
    <property type="entry name" value="AAA"/>
    <property type="match status" value="1"/>
</dbReference>
<dbReference type="FunFam" id="3.40.50.300:FF:000006">
    <property type="entry name" value="DNA-binding transcriptional regulator NtrC"/>
    <property type="match status" value="1"/>
</dbReference>
<dbReference type="GO" id="GO:0006355">
    <property type="term" value="P:regulation of DNA-templated transcription"/>
    <property type="evidence" value="ECO:0007669"/>
    <property type="project" value="InterPro"/>
</dbReference>
<dbReference type="InterPro" id="IPR025944">
    <property type="entry name" value="Sigma_54_int_dom_CS"/>
</dbReference>
<dbReference type="RefSeq" id="WP_061095597.1">
    <property type="nucleotide sequence ID" value="NZ_CP014323.1"/>
</dbReference>
<keyword evidence="4" id="KW-0238">DNA-binding</keyword>
<dbReference type="Gene3D" id="1.10.8.60">
    <property type="match status" value="1"/>
</dbReference>
<dbReference type="InterPro" id="IPR009057">
    <property type="entry name" value="Homeodomain-like_sf"/>
</dbReference>
<dbReference type="Pfam" id="PF00158">
    <property type="entry name" value="Sigma54_activat"/>
    <property type="match status" value="1"/>
</dbReference>
<evidence type="ECO:0000256" key="1">
    <source>
        <dbReference type="ARBA" id="ARBA00022741"/>
    </source>
</evidence>
<dbReference type="Gene3D" id="3.40.50.300">
    <property type="entry name" value="P-loop containing nucleotide triphosphate hydrolases"/>
    <property type="match status" value="1"/>
</dbReference>
<evidence type="ECO:0000256" key="2">
    <source>
        <dbReference type="ARBA" id="ARBA00022840"/>
    </source>
</evidence>
<dbReference type="Pfam" id="PF25601">
    <property type="entry name" value="AAA_lid_14"/>
    <property type="match status" value="1"/>
</dbReference>
<keyword evidence="1" id="KW-0547">Nucleotide-binding</keyword>
<reference evidence="7 8" key="1">
    <citation type="submission" date="2015-12" db="EMBL/GenBank/DDBJ databases">
        <authorList>
            <person name="Shamseldin A."/>
            <person name="Moawad H."/>
            <person name="Abd El-Rahim W.M."/>
            <person name="Sadowsky M.J."/>
        </authorList>
    </citation>
    <scope>NUCLEOTIDE SEQUENCE [LARGE SCALE GENOMIC DNA]</scope>
    <source>
        <strain evidence="7 8">D7</strain>
    </source>
</reference>
<dbReference type="Proteomes" id="UP000063991">
    <property type="component" value="Chromosome"/>
</dbReference>
<dbReference type="Gene3D" id="1.10.10.60">
    <property type="entry name" value="Homeodomain-like"/>
    <property type="match status" value="1"/>
</dbReference>
<dbReference type="OrthoDB" id="9804019at2"/>
<dbReference type="InterPro" id="IPR003593">
    <property type="entry name" value="AAA+_ATPase"/>
</dbReference>
<proteinExistence type="predicted"/>
<evidence type="ECO:0000256" key="4">
    <source>
        <dbReference type="ARBA" id="ARBA00023125"/>
    </source>
</evidence>
<dbReference type="GO" id="GO:0003677">
    <property type="term" value="F:DNA binding"/>
    <property type="evidence" value="ECO:0007669"/>
    <property type="project" value="UniProtKB-KW"/>
</dbReference>
<organism evidence="7 8">
    <name type="scientific">Alteromonas macleodii</name>
    <name type="common">Pseudoalteromonas macleodii</name>
    <dbReference type="NCBI Taxonomy" id="28108"/>
    <lineage>
        <taxon>Bacteria</taxon>
        <taxon>Pseudomonadati</taxon>
        <taxon>Pseudomonadota</taxon>
        <taxon>Gammaproteobacteria</taxon>
        <taxon>Alteromonadales</taxon>
        <taxon>Alteromonadaceae</taxon>
        <taxon>Alteromonas/Salinimonas group</taxon>
        <taxon>Alteromonas</taxon>
    </lineage>
</organism>
<dbReference type="GO" id="GO:0005524">
    <property type="term" value="F:ATP binding"/>
    <property type="evidence" value="ECO:0007669"/>
    <property type="project" value="UniProtKB-KW"/>
</dbReference>
<dbReference type="PROSITE" id="PS00688">
    <property type="entry name" value="SIGMA54_INTERACT_3"/>
    <property type="match status" value="1"/>
</dbReference>
<protein>
    <submittedName>
        <fullName evidence="7">Nitric oxide reductase transcription regulator</fullName>
    </submittedName>
</protein>
<dbReference type="EMBL" id="CP014323">
    <property type="protein sequence ID" value="AMJ99246.1"/>
    <property type="molecule type" value="Genomic_DNA"/>
</dbReference>
<dbReference type="PANTHER" id="PTHR32071">
    <property type="entry name" value="TRANSCRIPTIONAL REGULATORY PROTEIN"/>
    <property type="match status" value="1"/>
</dbReference>
<dbReference type="SMART" id="SM00382">
    <property type="entry name" value="AAA"/>
    <property type="match status" value="1"/>
</dbReference>
<dbReference type="SUPFAM" id="SSF52540">
    <property type="entry name" value="P-loop containing nucleoside triphosphate hydrolases"/>
    <property type="match status" value="1"/>
</dbReference>
<feature type="domain" description="Sigma-54 factor interaction" evidence="6">
    <location>
        <begin position="195"/>
        <end position="424"/>
    </location>
</feature>
<evidence type="ECO:0000313" key="7">
    <source>
        <dbReference type="EMBL" id="AMJ99246.1"/>
    </source>
</evidence>
<dbReference type="SMART" id="SM00065">
    <property type="entry name" value="GAF"/>
    <property type="match status" value="1"/>
</dbReference>
<dbReference type="InterPro" id="IPR025662">
    <property type="entry name" value="Sigma_54_int_dom_ATP-bd_1"/>
</dbReference>
<dbReference type="PROSITE" id="PS00676">
    <property type="entry name" value="SIGMA54_INTERACT_2"/>
    <property type="match status" value="1"/>
</dbReference>
<keyword evidence="2" id="KW-0067">ATP-binding</keyword>
<dbReference type="InterPro" id="IPR029016">
    <property type="entry name" value="GAF-like_dom_sf"/>
</dbReference>
<dbReference type="PROSITE" id="PS00675">
    <property type="entry name" value="SIGMA54_INTERACT_1"/>
    <property type="match status" value="1"/>
</dbReference>
<dbReference type="InterPro" id="IPR027417">
    <property type="entry name" value="P-loop_NTPase"/>
</dbReference>
<dbReference type="InterPro" id="IPR003018">
    <property type="entry name" value="GAF"/>
</dbReference>
<evidence type="ECO:0000256" key="3">
    <source>
        <dbReference type="ARBA" id="ARBA00023015"/>
    </source>
</evidence>
<accession>A0A126Q1R1</accession>
<keyword evidence="5" id="KW-0804">Transcription</keyword>
<evidence type="ECO:0000259" key="6">
    <source>
        <dbReference type="PROSITE" id="PS50045"/>
    </source>
</evidence>
<dbReference type="InterPro" id="IPR025943">
    <property type="entry name" value="Sigma_54_int_dom_ATP-bd_2"/>
</dbReference>
<dbReference type="InterPro" id="IPR002078">
    <property type="entry name" value="Sigma_54_int"/>
</dbReference>
<sequence>MSKISQFSLVNFALDLSAAVSMNCFYESLISAVCATIKADAVALLIFRHETLVPVAQRGLSDDVMGRRFILEQHPRLKAICSTRAVTRFSADSPLPDPYDGMIASHNHNMNVHSCMGIPLYKDETLLGVLTLDSLEPNEYDALDAASVDTLSRLAARLLYAALYIRELNKQKTHTQHVLRTMNENSSEHHQGEEMIGNSVTTKKLKQTIRLAASSDLTILVQGETGVGKELVARELHYQSNRRNKPLVYVNCAAIPVHLIESELFGHVKGAFTSAANDRDGKFLLADGGTLFLDEIGELPLEIQGTLLRVIQNQEIQVVGQDKSRKVDVRIIAATNRELEHEVQNKRFRADLYHRLIVFPIYVPPLRDRQSDVPLLAGYFAEKMRRSLGLQKLILAKEAIYKLTVYHWPGNVRELEHVISRAALYAREKNPTGNTIIEPSDITGLTVSSDSLTSKDTDSSTVCFETDSHTDLREATDKFQRQLIIKALHNAENNWSKAARSLSMDRANLVRLAKRLNITLVKKIRT</sequence>
<dbReference type="SUPFAM" id="SSF46689">
    <property type="entry name" value="Homeodomain-like"/>
    <property type="match status" value="1"/>
</dbReference>
<dbReference type="PROSITE" id="PS50045">
    <property type="entry name" value="SIGMA54_INTERACT_4"/>
    <property type="match status" value="1"/>
</dbReference>
<name>A0A126Q1R1_ALTMA</name>
<evidence type="ECO:0000313" key="8">
    <source>
        <dbReference type="Proteomes" id="UP000063991"/>
    </source>
</evidence>
<dbReference type="SUPFAM" id="SSF55781">
    <property type="entry name" value="GAF domain-like"/>
    <property type="match status" value="1"/>
</dbReference>
<gene>
    <name evidence="7" type="ORF">AVL55_14410</name>
</gene>
<dbReference type="Pfam" id="PF01590">
    <property type="entry name" value="GAF"/>
    <property type="match status" value="1"/>
</dbReference>